<evidence type="ECO:0000313" key="4">
    <source>
        <dbReference type="Proteomes" id="UP000569951"/>
    </source>
</evidence>
<reference evidence="3 4" key="1">
    <citation type="submission" date="2020-08" db="EMBL/GenBank/DDBJ databases">
        <title>Genomic Encyclopedia of Type Strains, Phase IV (KMG-IV): sequencing the most valuable type-strain genomes for metagenomic binning, comparative biology and taxonomic classification.</title>
        <authorList>
            <person name="Goeker M."/>
        </authorList>
    </citation>
    <scope>NUCLEOTIDE SEQUENCE [LARGE SCALE GENOMIC DNA]</scope>
    <source>
        <strain evidence="3 4">DSM 21458</strain>
    </source>
</reference>
<dbReference type="SUPFAM" id="SSF52172">
    <property type="entry name" value="CheY-like"/>
    <property type="match status" value="1"/>
</dbReference>
<dbReference type="PROSITE" id="PS50110">
    <property type="entry name" value="RESPONSE_REGULATORY"/>
    <property type="match status" value="1"/>
</dbReference>
<dbReference type="Pfam" id="PF00072">
    <property type="entry name" value="Response_reg"/>
    <property type="match status" value="1"/>
</dbReference>
<dbReference type="CDD" id="cd17557">
    <property type="entry name" value="REC_Rcp-like"/>
    <property type="match status" value="1"/>
</dbReference>
<proteinExistence type="predicted"/>
<dbReference type="Proteomes" id="UP000569951">
    <property type="component" value="Unassembled WGS sequence"/>
</dbReference>
<accession>A0A841I3P2</accession>
<sequence>MDAKRILLVDDNEHDIELALAAFEGADMANSVAIARDGEEALAYLRREGMFASRSSADPLVVLMDLKMPKLSGLEVLRIMRQDARFRHLPVVMLTSSREQMDLNQCYACGANAYVVKPVDFAAFLQVVQTLGVFWTLLNEFPHLEQAVSSGQG</sequence>
<feature type="modified residue" description="4-aspartylphosphate" evidence="1">
    <location>
        <position position="65"/>
    </location>
</feature>
<dbReference type="AlphaFoldDB" id="A0A841I3P2"/>
<organism evidence="3 4">
    <name type="scientific">Deinobacterium chartae</name>
    <dbReference type="NCBI Taxonomy" id="521158"/>
    <lineage>
        <taxon>Bacteria</taxon>
        <taxon>Thermotogati</taxon>
        <taxon>Deinococcota</taxon>
        <taxon>Deinococci</taxon>
        <taxon>Deinococcales</taxon>
        <taxon>Deinococcaceae</taxon>
        <taxon>Deinobacterium</taxon>
    </lineage>
</organism>
<evidence type="ECO:0000256" key="1">
    <source>
        <dbReference type="PROSITE-ProRule" id="PRU00169"/>
    </source>
</evidence>
<dbReference type="GO" id="GO:0000160">
    <property type="term" value="P:phosphorelay signal transduction system"/>
    <property type="evidence" value="ECO:0007669"/>
    <property type="project" value="InterPro"/>
</dbReference>
<protein>
    <submittedName>
        <fullName evidence="3">CheY-like chemotaxis protein</fullName>
    </submittedName>
</protein>
<dbReference type="RefSeq" id="WP_183987037.1">
    <property type="nucleotide sequence ID" value="NZ_JACHHG010000006.1"/>
</dbReference>
<dbReference type="InterPro" id="IPR011006">
    <property type="entry name" value="CheY-like_superfamily"/>
</dbReference>
<comment type="caution">
    <text evidence="3">The sequence shown here is derived from an EMBL/GenBank/DDBJ whole genome shotgun (WGS) entry which is preliminary data.</text>
</comment>
<dbReference type="SMART" id="SM00448">
    <property type="entry name" value="REC"/>
    <property type="match status" value="1"/>
</dbReference>
<dbReference type="Gene3D" id="3.40.50.2300">
    <property type="match status" value="1"/>
</dbReference>
<keyword evidence="1" id="KW-0597">Phosphoprotein</keyword>
<feature type="domain" description="Response regulatory" evidence="2">
    <location>
        <begin position="5"/>
        <end position="132"/>
    </location>
</feature>
<dbReference type="EMBL" id="JACHHG010000006">
    <property type="protein sequence ID" value="MBB6098535.1"/>
    <property type="molecule type" value="Genomic_DNA"/>
</dbReference>
<evidence type="ECO:0000313" key="3">
    <source>
        <dbReference type="EMBL" id="MBB6098535.1"/>
    </source>
</evidence>
<gene>
    <name evidence="3" type="ORF">HNR42_001969</name>
</gene>
<evidence type="ECO:0000259" key="2">
    <source>
        <dbReference type="PROSITE" id="PS50110"/>
    </source>
</evidence>
<dbReference type="PANTHER" id="PTHR44520">
    <property type="entry name" value="RESPONSE REGULATOR RCP1-RELATED"/>
    <property type="match status" value="1"/>
</dbReference>
<keyword evidence="4" id="KW-1185">Reference proteome</keyword>
<dbReference type="InterPro" id="IPR052893">
    <property type="entry name" value="TCS_response_regulator"/>
</dbReference>
<dbReference type="PANTHER" id="PTHR44520:SF1">
    <property type="entry name" value="TWO-COMPONENT SYSTEM REGULATORY PROTEIN"/>
    <property type="match status" value="1"/>
</dbReference>
<dbReference type="InterPro" id="IPR001789">
    <property type="entry name" value="Sig_transdc_resp-reg_receiver"/>
</dbReference>
<name>A0A841I3P2_9DEIO</name>